<feature type="non-terminal residue" evidence="2">
    <location>
        <position position="1"/>
    </location>
</feature>
<dbReference type="Pfam" id="PF00155">
    <property type="entry name" value="Aminotran_1_2"/>
    <property type="match status" value="1"/>
</dbReference>
<dbReference type="AlphaFoldDB" id="X1H635"/>
<reference evidence="2" key="1">
    <citation type="journal article" date="2014" name="Front. Microbiol.">
        <title>High frequency of phylogenetically diverse reductive dehalogenase-homologous genes in deep subseafloor sedimentary metagenomes.</title>
        <authorList>
            <person name="Kawai M."/>
            <person name="Futagami T."/>
            <person name="Toyoda A."/>
            <person name="Takaki Y."/>
            <person name="Nishi S."/>
            <person name="Hori S."/>
            <person name="Arai W."/>
            <person name="Tsubouchi T."/>
            <person name="Morono Y."/>
            <person name="Uchiyama I."/>
            <person name="Ito T."/>
            <person name="Fujiyama A."/>
            <person name="Inagaki F."/>
            <person name="Takami H."/>
        </authorList>
    </citation>
    <scope>NUCLEOTIDE SEQUENCE</scope>
    <source>
        <strain evidence="2">Expedition CK06-06</strain>
    </source>
</reference>
<dbReference type="InterPro" id="IPR015421">
    <property type="entry name" value="PyrdxlP-dep_Trfase_major"/>
</dbReference>
<dbReference type="Gene3D" id="3.40.640.10">
    <property type="entry name" value="Type I PLP-dependent aspartate aminotransferase-like (Major domain)"/>
    <property type="match status" value="1"/>
</dbReference>
<dbReference type="InterPro" id="IPR015424">
    <property type="entry name" value="PyrdxlP-dep_Trfase"/>
</dbReference>
<evidence type="ECO:0000259" key="1">
    <source>
        <dbReference type="Pfam" id="PF00155"/>
    </source>
</evidence>
<evidence type="ECO:0000313" key="2">
    <source>
        <dbReference type="EMBL" id="GAH52510.1"/>
    </source>
</evidence>
<feature type="domain" description="Aminotransferase class I/classII large" evidence="1">
    <location>
        <begin position="3"/>
        <end position="62"/>
    </location>
</feature>
<dbReference type="SUPFAM" id="SSF53383">
    <property type="entry name" value="PLP-dependent transferases"/>
    <property type="match status" value="1"/>
</dbReference>
<protein>
    <recommendedName>
        <fullName evidence="1">Aminotransferase class I/classII large domain-containing protein</fullName>
    </recommendedName>
</protein>
<organism evidence="2">
    <name type="scientific">marine sediment metagenome</name>
    <dbReference type="NCBI Taxonomy" id="412755"/>
    <lineage>
        <taxon>unclassified sequences</taxon>
        <taxon>metagenomes</taxon>
        <taxon>ecological metagenomes</taxon>
    </lineage>
</organism>
<comment type="caution">
    <text evidence="2">The sequence shown here is derived from an EMBL/GenBank/DDBJ whole genome shotgun (WGS) entry which is preliminary data.</text>
</comment>
<gene>
    <name evidence="2" type="ORF">S03H2_27874</name>
</gene>
<accession>X1H635</accession>
<dbReference type="InterPro" id="IPR004839">
    <property type="entry name" value="Aminotransferase_I/II_large"/>
</dbReference>
<name>X1H635_9ZZZZ</name>
<sequence>NRPETEILVTNGGMQALYVIFTGLINPGEEVLIPSPCFFFNGIIELVGGIPRYCPSEEDNNFA</sequence>
<dbReference type="EMBL" id="BARU01016783">
    <property type="protein sequence ID" value="GAH52510.1"/>
    <property type="molecule type" value="Genomic_DNA"/>
</dbReference>
<dbReference type="GO" id="GO:0030170">
    <property type="term" value="F:pyridoxal phosphate binding"/>
    <property type="evidence" value="ECO:0007669"/>
    <property type="project" value="InterPro"/>
</dbReference>
<proteinExistence type="predicted"/>